<keyword evidence="4" id="KW-1185">Reference proteome</keyword>
<dbReference type="RefSeq" id="WP_167925804.1">
    <property type="nucleotide sequence ID" value="NZ_JAATVY010000008.1"/>
</dbReference>
<reference evidence="3 4" key="1">
    <citation type="submission" date="2020-03" db="EMBL/GenBank/DDBJ databases">
        <title>WGS of the type strain of Planosporangium spp.</title>
        <authorList>
            <person name="Thawai C."/>
        </authorList>
    </citation>
    <scope>NUCLEOTIDE SEQUENCE [LARGE SCALE GENOMIC DNA]</scope>
    <source>
        <strain evidence="3 4">TBRC 5610</strain>
    </source>
</reference>
<evidence type="ECO:0000256" key="1">
    <source>
        <dbReference type="SAM" id="MobiDB-lite"/>
    </source>
</evidence>
<feature type="transmembrane region" description="Helical" evidence="2">
    <location>
        <begin position="32"/>
        <end position="52"/>
    </location>
</feature>
<dbReference type="EMBL" id="JAATVY010000008">
    <property type="protein sequence ID" value="NJC70912.1"/>
    <property type="molecule type" value="Genomic_DNA"/>
</dbReference>
<proteinExistence type="predicted"/>
<organism evidence="3 4">
    <name type="scientific">Planosporangium thailandense</name>
    <dbReference type="NCBI Taxonomy" id="765197"/>
    <lineage>
        <taxon>Bacteria</taxon>
        <taxon>Bacillati</taxon>
        <taxon>Actinomycetota</taxon>
        <taxon>Actinomycetes</taxon>
        <taxon>Micromonosporales</taxon>
        <taxon>Micromonosporaceae</taxon>
        <taxon>Planosporangium</taxon>
    </lineage>
</organism>
<feature type="region of interest" description="Disordered" evidence="1">
    <location>
        <begin position="1"/>
        <end position="27"/>
    </location>
</feature>
<protein>
    <submittedName>
        <fullName evidence="3">Uncharacterized protein</fullName>
    </submittedName>
</protein>
<name>A0ABX0XYE2_9ACTN</name>
<evidence type="ECO:0000313" key="4">
    <source>
        <dbReference type="Proteomes" id="UP000722989"/>
    </source>
</evidence>
<gene>
    <name evidence="3" type="ORF">HC031_14475</name>
</gene>
<keyword evidence="2" id="KW-0812">Transmembrane</keyword>
<evidence type="ECO:0000256" key="2">
    <source>
        <dbReference type="SAM" id="Phobius"/>
    </source>
</evidence>
<comment type="caution">
    <text evidence="3">The sequence shown here is derived from an EMBL/GenBank/DDBJ whole genome shotgun (WGS) entry which is preliminary data.</text>
</comment>
<keyword evidence="2" id="KW-0472">Membrane</keyword>
<keyword evidence="2" id="KW-1133">Transmembrane helix</keyword>
<evidence type="ECO:0000313" key="3">
    <source>
        <dbReference type="EMBL" id="NJC70912.1"/>
    </source>
</evidence>
<dbReference type="Proteomes" id="UP000722989">
    <property type="component" value="Unassembled WGS sequence"/>
</dbReference>
<sequence>MPSDRVDPSGNTEQFKAFAQAPPEGGRSSRRLLVTGVAVVVALVVLTAYLALS</sequence>
<accession>A0ABX0XYE2</accession>